<name>A0AAE3AKE7_9FIRM</name>
<dbReference type="InterPro" id="IPR050490">
    <property type="entry name" value="Bact_solute-bd_prot1"/>
</dbReference>
<dbReference type="SUPFAM" id="SSF53850">
    <property type="entry name" value="Periplasmic binding protein-like II"/>
    <property type="match status" value="1"/>
</dbReference>
<keyword evidence="4" id="KW-1185">Reference proteome</keyword>
<dbReference type="Gene3D" id="3.40.190.10">
    <property type="entry name" value="Periplasmic binding protein-like II"/>
    <property type="match status" value="2"/>
</dbReference>
<dbReference type="Proteomes" id="UP001199424">
    <property type="component" value="Unassembled WGS sequence"/>
</dbReference>
<proteinExistence type="predicted"/>
<dbReference type="AlphaFoldDB" id="A0AAE3AKE7"/>
<protein>
    <submittedName>
        <fullName evidence="3">Extracellular solute-binding protein</fullName>
    </submittedName>
</protein>
<dbReference type="Pfam" id="PF01547">
    <property type="entry name" value="SBP_bac_1"/>
    <property type="match status" value="1"/>
</dbReference>
<comment type="caution">
    <text evidence="3">The sequence shown here is derived from an EMBL/GenBank/DDBJ whole genome shotgun (WGS) entry which is preliminary data.</text>
</comment>
<feature type="chain" id="PRO_5042144279" evidence="2">
    <location>
        <begin position="22"/>
        <end position="537"/>
    </location>
</feature>
<organism evidence="3 4">
    <name type="scientific">Hominenteromicrobium mulieris</name>
    <dbReference type="NCBI Taxonomy" id="2885357"/>
    <lineage>
        <taxon>Bacteria</taxon>
        <taxon>Bacillati</taxon>
        <taxon>Bacillota</taxon>
        <taxon>Clostridia</taxon>
        <taxon>Eubacteriales</taxon>
        <taxon>Oscillospiraceae</taxon>
        <taxon>Hominenteromicrobium</taxon>
    </lineage>
</organism>
<keyword evidence="2" id="KW-0732">Signal</keyword>
<feature type="compositionally biased region" description="Low complexity" evidence="1">
    <location>
        <begin position="24"/>
        <end position="49"/>
    </location>
</feature>
<dbReference type="PANTHER" id="PTHR43649:SF17">
    <property type="entry name" value="ABC TRANSPORTER SOLUTE BINDING PROTEIN-SUGAR TRANSPORT"/>
    <property type="match status" value="1"/>
</dbReference>
<feature type="region of interest" description="Disordered" evidence="1">
    <location>
        <begin position="24"/>
        <end position="59"/>
    </location>
</feature>
<dbReference type="InterPro" id="IPR006059">
    <property type="entry name" value="SBP"/>
</dbReference>
<sequence length="537" mass="58907">MKKVLSALLAAAMILSLAACSGGTTTSSSSSSTASSDSSTESSTVSSESEATEDDPILTGEKPELKILSMYQAYNYEEQPTWKIDEELTGYKTKWYALPADNADQKLLLEISSGADYDILLRVSPSQYAQLSKQNALIDLSGMLDKYGSNITNAISELAWQSVTNDQGVVNGIPHENMLASKEEPYGMLTGGIGVRSDMLEELGMELPTNIDDFTAFLEAAKEKYGFAPLTSNKSSTFIQVLLSGFGMGEAEWYDIDGTYTHRIKHPQITAYLEYMQKLYKEGLMDNDMPINTADNAKEKFASANAVACAPLMFWDIPAMVNALATNNPDCKIEFVTDLAADANSKPTHYIMKGANFVSCISQSSKNPEHAINWLNILSEPDNYRRTYIGEEGVSYEVIDGNYTPIFTGDDATNFNAYTNSDKLSGINNPTVSFKMWQARARKAPEMAEAYEAMNARVDEYEPLISIELYGKTSPKVQEYVTALNQAFGDSFLKAIVEGTDPDTAIAAMQADWDANGGLEVEAAMQEFYDANKSYSE</sequence>
<reference evidence="3" key="1">
    <citation type="submission" date="2021-10" db="EMBL/GenBank/DDBJ databases">
        <title>Anaerobic single-cell dispensing facilitates the cultivation of human gut bacteria.</title>
        <authorList>
            <person name="Afrizal A."/>
        </authorList>
    </citation>
    <scope>NUCLEOTIDE SEQUENCE</scope>
    <source>
        <strain evidence="3">CLA-AA-H250</strain>
    </source>
</reference>
<evidence type="ECO:0000256" key="1">
    <source>
        <dbReference type="SAM" id="MobiDB-lite"/>
    </source>
</evidence>
<dbReference type="EMBL" id="JAJEQC010000001">
    <property type="protein sequence ID" value="MCC2135801.1"/>
    <property type="molecule type" value="Genomic_DNA"/>
</dbReference>
<dbReference type="PANTHER" id="PTHR43649">
    <property type="entry name" value="ARABINOSE-BINDING PROTEIN-RELATED"/>
    <property type="match status" value="1"/>
</dbReference>
<accession>A0AAE3AKE7</accession>
<evidence type="ECO:0000313" key="4">
    <source>
        <dbReference type="Proteomes" id="UP001199424"/>
    </source>
</evidence>
<dbReference type="PROSITE" id="PS51257">
    <property type="entry name" value="PROKAR_LIPOPROTEIN"/>
    <property type="match status" value="1"/>
</dbReference>
<dbReference type="RefSeq" id="WP_308448412.1">
    <property type="nucleotide sequence ID" value="NZ_JAJEQC010000001.1"/>
</dbReference>
<evidence type="ECO:0000313" key="3">
    <source>
        <dbReference type="EMBL" id="MCC2135801.1"/>
    </source>
</evidence>
<gene>
    <name evidence="3" type="ORF">LKD31_02055</name>
</gene>
<feature type="signal peptide" evidence="2">
    <location>
        <begin position="1"/>
        <end position="21"/>
    </location>
</feature>
<evidence type="ECO:0000256" key="2">
    <source>
        <dbReference type="SAM" id="SignalP"/>
    </source>
</evidence>